<organism evidence="6 7">
    <name type="scientific">Solanum stoloniferum</name>
    <dbReference type="NCBI Taxonomy" id="62892"/>
    <lineage>
        <taxon>Eukaryota</taxon>
        <taxon>Viridiplantae</taxon>
        <taxon>Streptophyta</taxon>
        <taxon>Embryophyta</taxon>
        <taxon>Tracheophyta</taxon>
        <taxon>Spermatophyta</taxon>
        <taxon>Magnoliopsida</taxon>
        <taxon>eudicotyledons</taxon>
        <taxon>Gunneridae</taxon>
        <taxon>Pentapetalae</taxon>
        <taxon>asterids</taxon>
        <taxon>lamiids</taxon>
        <taxon>Solanales</taxon>
        <taxon>Solanaceae</taxon>
        <taxon>Solanoideae</taxon>
        <taxon>Solaneae</taxon>
        <taxon>Solanum</taxon>
    </lineage>
</organism>
<dbReference type="Gene3D" id="2.170.150.80">
    <property type="entry name" value="NAC domain"/>
    <property type="match status" value="1"/>
</dbReference>
<keyword evidence="2" id="KW-0238">DNA-binding</keyword>
<evidence type="ECO:0000256" key="3">
    <source>
        <dbReference type="ARBA" id="ARBA00023163"/>
    </source>
</evidence>
<gene>
    <name evidence="6" type="ORF">AABB24_018542</name>
</gene>
<keyword evidence="1" id="KW-0805">Transcription regulation</keyword>
<dbReference type="PANTHER" id="PTHR31719:SF43">
    <property type="entry name" value="NAC TRANSCRIPTION FACTOR 56"/>
    <property type="match status" value="1"/>
</dbReference>
<dbReference type="PROSITE" id="PS51005">
    <property type="entry name" value="NAC"/>
    <property type="match status" value="1"/>
</dbReference>
<keyword evidence="7" id="KW-1185">Reference proteome</keyword>
<dbReference type="GO" id="GO:0003677">
    <property type="term" value="F:DNA binding"/>
    <property type="evidence" value="ECO:0007669"/>
    <property type="project" value="UniProtKB-KW"/>
</dbReference>
<evidence type="ECO:0000313" key="7">
    <source>
        <dbReference type="Proteomes" id="UP001627284"/>
    </source>
</evidence>
<proteinExistence type="predicted"/>
<evidence type="ECO:0000256" key="1">
    <source>
        <dbReference type="ARBA" id="ARBA00023015"/>
    </source>
</evidence>
<dbReference type="Pfam" id="PF02365">
    <property type="entry name" value="NAM"/>
    <property type="match status" value="1"/>
</dbReference>
<dbReference type="AlphaFoldDB" id="A0ABD2TDX8"/>
<dbReference type="InterPro" id="IPR036093">
    <property type="entry name" value="NAC_dom_sf"/>
</dbReference>
<feature type="domain" description="NAC" evidence="5">
    <location>
        <begin position="1"/>
        <end position="100"/>
    </location>
</feature>
<evidence type="ECO:0000256" key="2">
    <source>
        <dbReference type="ARBA" id="ARBA00023125"/>
    </source>
</evidence>
<protein>
    <recommendedName>
        <fullName evidence="5">NAC domain-containing protein</fullName>
    </recommendedName>
</protein>
<dbReference type="PANTHER" id="PTHR31719">
    <property type="entry name" value="NAC TRANSCRIPTION FACTOR 56"/>
    <property type="match status" value="1"/>
</dbReference>
<evidence type="ECO:0000313" key="6">
    <source>
        <dbReference type="EMBL" id="KAL3353913.1"/>
    </source>
</evidence>
<dbReference type="Proteomes" id="UP001627284">
    <property type="component" value="Unassembled WGS sequence"/>
</dbReference>
<keyword evidence="4" id="KW-0539">Nucleus</keyword>
<evidence type="ECO:0000256" key="4">
    <source>
        <dbReference type="ARBA" id="ARBA00023242"/>
    </source>
</evidence>
<sequence>MKTHYFFTELKKKKTSEKEYSNRFNRVTRSGGIWEQQDTRKPILDEDEKLIIGYKRSLKFKHDDPSLNGKWMMKEYYLAESLLRQLKSKENKVLLSLQLRKAPNQ</sequence>
<keyword evidence="3" id="KW-0804">Transcription</keyword>
<comment type="caution">
    <text evidence="6">The sequence shown here is derived from an EMBL/GenBank/DDBJ whole genome shotgun (WGS) entry which is preliminary data.</text>
</comment>
<dbReference type="InterPro" id="IPR003441">
    <property type="entry name" value="NAC-dom"/>
</dbReference>
<accession>A0ABD2TDX8</accession>
<reference evidence="6 7" key="1">
    <citation type="submission" date="2024-05" db="EMBL/GenBank/DDBJ databases">
        <title>De novo assembly of an allotetraploid wild potato.</title>
        <authorList>
            <person name="Hosaka A.J."/>
        </authorList>
    </citation>
    <scope>NUCLEOTIDE SEQUENCE [LARGE SCALE GENOMIC DNA]</scope>
    <source>
        <tissue evidence="6">Young leaves</tissue>
    </source>
</reference>
<dbReference type="SUPFAM" id="SSF101941">
    <property type="entry name" value="NAC domain"/>
    <property type="match status" value="1"/>
</dbReference>
<name>A0ABD2TDX8_9SOLN</name>
<evidence type="ECO:0000259" key="5">
    <source>
        <dbReference type="PROSITE" id="PS51005"/>
    </source>
</evidence>
<dbReference type="EMBL" id="JBJKTR010000011">
    <property type="protein sequence ID" value="KAL3353913.1"/>
    <property type="molecule type" value="Genomic_DNA"/>
</dbReference>